<proteinExistence type="predicted"/>
<evidence type="ECO:0000313" key="2">
    <source>
        <dbReference type="Proteomes" id="UP000460416"/>
    </source>
</evidence>
<evidence type="ECO:0000313" key="1">
    <source>
        <dbReference type="EMBL" id="MUP43607.1"/>
    </source>
</evidence>
<keyword evidence="2" id="KW-1185">Reference proteome</keyword>
<accession>A0A7K1LS54</accession>
<dbReference type="Proteomes" id="UP000460416">
    <property type="component" value="Unassembled WGS sequence"/>
</dbReference>
<protein>
    <submittedName>
        <fullName evidence="1">Uncharacterized protein</fullName>
    </submittedName>
</protein>
<dbReference type="EMBL" id="VJVW01000005">
    <property type="protein sequence ID" value="MUP43607.1"/>
    <property type="molecule type" value="Genomic_DNA"/>
</dbReference>
<sequence length="309" mass="34984">MRFLIGLIFLSCMTLLGQEKKPTLMVVPSDLWCFQNDFYTSFDGEKFPDYARAFQESPEVLQVVSQINGMMAERGFPMKNLENVLKTLKSNALEDELKMSKETGSDLRESPMDMLRKSAKADIIVQLTWTVEEQGPKKAINFILQGIDAYTNKQVATATGIGEPSFAASIPVLLSEAVTVHIDDFANSLQAHFDDLYENGREIIIRIQVWDDWDKDLESEIEGREIGFIIEDWLADNTKNGSFNTSDITENMAIFEQVRIPLIAENGRAMDARRYTRQLSKFLSEQPYSIPNKLMMKGLGRATLILGSK</sequence>
<dbReference type="InterPro" id="IPR046173">
    <property type="entry name" value="DUF6175"/>
</dbReference>
<dbReference type="Pfam" id="PF19672">
    <property type="entry name" value="DUF6175"/>
    <property type="match status" value="1"/>
</dbReference>
<dbReference type="OrthoDB" id="1320573at2"/>
<gene>
    <name evidence="1" type="ORF">FLP08_13565</name>
</gene>
<comment type="caution">
    <text evidence="1">The sequence shown here is derived from an EMBL/GenBank/DDBJ whole genome shotgun (WGS) entry which is preliminary data.</text>
</comment>
<name>A0A7K1LS54_9FLAO</name>
<reference evidence="1 2" key="1">
    <citation type="submission" date="2019-07" db="EMBL/GenBank/DDBJ databases">
        <title>Gramella aestuarii sp. nov., isolated from a tidal flat, and emended description of Gramella echinicola.</title>
        <authorList>
            <person name="Liu L."/>
        </authorList>
    </citation>
    <scope>NUCLEOTIDE SEQUENCE [LARGE SCALE GENOMIC DNA]</scope>
    <source>
        <strain evidence="1 2">BS12</strain>
    </source>
</reference>
<organism evidence="1 2">
    <name type="scientific">Christiangramia aestuarii</name>
    <dbReference type="NCBI Taxonomy" id="1028746"/>
    <lineage>
        <taxon>Bacteria</taxon>
        <taxon>Pseudomonadati</taxon>
        <taxon>Bacteroidota</taxon>
        <taxon>Flavobacteriia</taxon>
        <taxon>Flavobacteriales</taxon>
        <taxon>Flavobacteriaceae</taxon>
        <taxon>Christiangramia</taxon>
    </lineage>
</organism>
<dbReference type="AlphaFoldDB" id="A0A7K1LS54"/>